<name>A0A2G9U7X5_TELCI</name>
<evidence type="ECO:0000256" key="1">
    <source>
        <dbReference type="SAM" id="MobiDB-lite"/>
    </source>
</evidence>
<evidence type="ECO:0000313" key="3">
    <source>
        <dbReference type="Proteomes" id="UP000230423"/>
    </source>
</evidence>
<evidence type="ECO:0000313" key="2">
    <source>
        <dbReference type="EMBL" id="PIO66377.1"/>
    </source>
</evidence>
<proteinExistence type="predicted"/>
<reference evidence="2 3" key="1">
    <citation type="submission" date="2015-09" db="EMBL/GenBank/DDBJ databases">
        <title>Draft genome of the parasitic nematode Teladorsagia circumcincta isolate WARC Sus (inbred).</title>
        <authorList>
            <person name="Mitreva M."/>
        </authorList>
    </citation>
    <scope>NUCLEOTIDE SEQUENCE [LARGE SCALE GENOMIC DNA]</scope>
    <source>
        <strain evidence="2 3">S</strain>
    </source>
</reference>
<dbReference type="EMBL" id="KZ348304">
    <property type="protein sequence ID" value="PIO66377.1"/>
    <property type="molecule type" value="Genomic_DNA"/>
</dbReference>
<feature type="region of interest" description="Disordered" evidence="1">
    <location>
        <begin position="91"/>
        <end position="110"/>
    </location>
</feature>
<keyword evidence="3" id="KW-1185">Reference proteome</keyword>
<sequence>MEFSVPFLVTVSHYPVLLFANTSTEEQPPSVVWKTSSNVEPREFEDATGDREDCCKPPRSMTRCVSTSGPVTALQRKELWGSALHRSFEKNTASTSSDSLYNSCTDLDTE</sequence>
<dbReference type="OrthoDB" id="5870716at2759"/>
<dbReference type="Proteomes" id="UP000230423">
    <property type="component" value="Unassembled WGS sequence"/>
</dbReference>
<protein>
    <submittedName>
        <fullName evidence="2">Uncharacterized protein</fullName>
    </submittedName>
</protein>
<feature type="non-terminal residue" evidence="2">
    <location>
        <position position="110"/>
    </location>
</feature>
<feature type="compositionally biased region" description="Polar residues" evidence="1">
    <location>
        <begin position="29"/>
        <end position="39"/>
    </location>
</feature>
<accession>A0A2G9U7X5</accession>
<gene>
    <name evidence="2" type="ORF">TELCIR_11913</name>
</gene>
<organism evidence="2 3">
    <name type="scientific">Teladorsagia circumcincta</name>
    <name type="common">Brown stomach worm</name>
    <name type="synonym">Ostertagia circumcincta</name>
    <dbReference type="NCBI Taxonomy" id="45464"/>
    <lineage>
        <taxon>Eukaryota</taxon>
        <taxon>Metazoa</taxon>
        <taxon>Ecdysozoa</taxon>
        <taxon>Nematoda</taxon>
        <taxon>Chromadorea</taxon>
        <taxon>Rhabditida</taxon>
        <taxon>Rhabditina</taxon>
        <taxon>Rhabditomorpha</taxon>
        <taxon>Strongyloidea</taxon>
        <taxon>Trichostrongylidae</taxon>
        <taxon>Teladorsagia</taxon>
    </lineage>
</organism>
<dbReference type="AlphaFoldDB" id="A0A2G9U7X5"/>
<feature type="compositionally biased region" description="Basic and acidic residues" evidence="1">
    <location>
        <begin position="40"/>
        <end position="56"/>
    </location>
</feature>
<feature type="region of interest" description="Disordered" evidence="1">
    <location>
        <begin position="29"/>
        <end position="59"/>
    </location>
</feature>